<organism evidence="2">
    <name type="scientific">Dichomitus squalens</name>
    <dbReference type="NCBI Taxonomy" id="114155"/>
    <lineage>
        <taxon>Eukaryota</taxon>
        <taxon>Fungi</taxon>
        <taxon>Dikarya</taxon>
        <taxon>Basidiomycota</taxon>
        <taxon>Agaricomycotina</taxon>
        <taxon>Agaricomycetes</taxon>
        <taxon>Polyporales</taxon>
        <taxon>Polyporaceae</taxon>
        <taxon>Dichomitus</taxon>
    </lineage>
</organism>
<feature type="coiled-coil region" evidence="1">
    <location>
        <begin position="7"/>
        <end position="69"/>
    </location>
</feature>
<keyword evidence="1" id="KW-0175">Coiled coil</keyword>
<dbReference type="Proteomes" id="UP000292957">
    <property type="component" value="Unassembled WGS sequence"/>
</dbReference>
<name>A0A4Q9ML96_9APHY</name>
<reference evidence="2" key="1">
    <citation type="submission" date="2019-01" db="EMBL/GenBank/DDBJ databases">
        <title>Draft genome sequences of three monokaryotic isolates of the white-rot basidiomycete fungus Dichomitus squalens.</title>
        <authorList>
            <consortium name="DOE Joint Genome Institute"/>
            <person name="Lopez S.C."/>
            <person name="Andreopoulos B."/>
            <person name="Pangilinan J."/>
            <person name="Lipzen A."/>
            <person name="Riley R."/>
            <person name="Ahrendt S."/>
            <person name="Ng V."/>
            <person name="Barry K."/>
            <person name="Daum C."/>
            <person name="Grigoriev I.V."/>
            <person name="Hilden K.S."/>
            <person name="Makela M.R."/>
            <person name="de Vries R.P."/>
        </authorList>
    </citation>
    <scope>NUCLEOTIDE SEQUENCE [LARGE SCALE GENOMIC DNA]</scope>
    <source>
        <strain evidence="2">OM18370.1</strain>
    </source>
</reference>
<evidence type="ECO:0000256" key="1">
    <source>
        <dbReference type="SAM" id="Coils"/>
    </source>
</evidence>
<dbReference type="EMBL" id="ML143430">
    <property type="protein sequence ID" value="TBU27578.1"/>
    <property type="molecule type" value="Genomic_DNA"/>
</dbReference>
<evidence type="ECO:0000313" key="2">
    <source>
        <dbReference type="EMBL" id="TBU27578.1"/>
    </source>
</evidence>
<accession>A0A4Q9ML96</accession>
<proteinExistence type="predicted"/>
<protein>
    <submittedName>
        <fullName evidence="2">Uncharacterized protein</fullName>
    </submittedName>
</protein>
<gene>
    <name evidence="2" type="ORF">BD311DRAFT_778810</name>
</gene>
<sequence>MAPVATKAQLQKQVEELTLQLGTLQTANGERNSHITALMEMQDRLTAQLHDAEARATAAQTEAAAAINATAAAAAAAAAAAGVPRVELVPKPKTYKFNIRREMRVTYEEFCTIRATIHTLVKSTQLSWREDFRRQDPAALALLFKSEWKEHPILRNYTNNWATAAIAKTYMQNMRKHARRRGYIPRYQPGNARNDQ</sequence>
<dbReference type="AlphaFoldDB" id="A0A4Q9ML96"/>
<dbReference type="OrthoDB" id="3266957at2759"/>